<dbReference type="InterPro" id="IPR036178">
    <property type="entry name" value="Formintransfe-cycloase-like_sf"/>
</dbReference>
<name>A0A418WRV1_9SPHN</name>
<keyword evidence="3" id="KW-1185">Reference proteome</keyword>
<dbReference type="Gene3D" id="1.20.120.680">
    <property type="entry name" value="Formiminotetrahydrofolate cyclodeaminase monomer, up-and-down helical bundle"/>
    <property type="match status" value="1"/>
</dbReference>
<accession>A0A418WRV1</accession>
<dbReference type="RefSeq" id="WP_119760503.1">
    <property type="nucleotide sequence ID" value="NZ_QYUM01000002.1"/>
</dbReference>
<evidence type="ECO:0000259" key="1">
    <source>
        <dbReference type="Pfam" id="PF04961"/>
    </source>
</evidence>
<proteinExistence type="predicted"/>
<evidence type="ECO:0000313" key="2">
    <source>
        <dbReference type="EMBL" id="RJF93947.1"/>
    </source>
</evidence>
<dbReference type="OrthoDB" id="9794834at2"/>
<dbReference type="EMBL" id="QYUM01000002">
    <property type="protein sequence ID" value="RJF93947.1"/>
    <property type="molecule type" value="Genomic_DNA"/>
</dbReference>
<sequence length="233" mass="25655">MSQSTLPIELPKQLIRLPADQLLDQFGAGGHSPGSGSAAALMGLLSAQLIATVCKISKAGDGQSVQEFEFVLGRIETRVIPELKALFQRDAEDFDRVIRARVQRDNETDPAAKRRYREQALRLLEESTDIIFTISRQCLSLVDYALIVFDGGSKKVRGDSGAAISAAIAGAMSGLFIINLNLRSFQSGRWAIGRKREAENLHAEIIRKQEDAFTRIVTLQPEEVSEIQPSLFD</sequence>
<feature type="domain" description="Cyclodeaminase/cyclohydrolase" evidence="1">
    <location>
        <begin position="20"/>
        <end position="191"/>
    </location>
</feature>
<dbReference type="Pfam" id="PF04961">
    <property type="entry name" value="FTCD_C"/>
    <property type="match status" value="1"/>
</dbReference>
<dbReference type="SUPFAM" id="SSF101262">
    <property type="entry name" value="Methenyltetrahydrofolate cyclohydrolase-like"/>
    <property type="match status" value="1"/>
</dbReference>
<dbReference type="Proteomes" id="UP000286100">
    <property type="component" value="Unassembled WGS sequence"/>
</dbReference>
<dbReference type="GO" id="GO:0003824">
    <property type="term" value="F:catalytic activity"/>
    <property type="evidence" value="ECO:0007669"/>
    <property type="project" value="InterPro"/>
</dbReference>
<organism evidence="2 3">
    <name type="scientific">Sphingomonas cavernae</name>
    <dbReference type="NCBI Taxonomy" id="2320861"/>
    <lineage>
        <taxon>Bacteria</taxon>
        <taxon>Pseudomonadati</taxon>
        <taxon>Pseudomonadota</taxon>
        <taxon>Alphaproteobacteria</taxon>
        <taxon>Sphingomonadales</taxon>
        <taxon>Sphingomonadaceae</taxon>
        <taxon>Sphingomonas</taxon>
    </lineage>
</organism>
<evidence type="ECO:0000313" key="3">
    <source>
        <dbReference type="Proteomes" id="UP000286100"/>
    </source>
</evidence>
<gene>
    <name evidence="2" type="ORF">D3876_06665</name>
</gene>
<protein>
    <recommendedName>
        <fullName evidence="1">Cyclodeaminase/cyclohydrolase domain-containing protein</fullName>
    </recommendedName>
</protein>
<comment type="caution">
    <text evidence="2">The sequence shown here is derived from an EMBL/GenBank/DDBJ whole genome shotgun (WGS) entry which is preliminary data.</text>
</comment>
<reference evidence="2 3" key="1">
    <citation type="submission" date="2018-09" db="EMBL/GenBank/DDBJ databases">
        <authorList>
            <person name="Zhu H."/>
        </authorList>
    </citation>
    <scope>NUCLEOTIDE SEQUENCE [LARGE SCALE GENOMIC DNA]</scope>
    <source>
        <strain evidence="2 3">K2R01-6</strain>
    </source>
</reference>
<dbReference type="AlphaFoldDB" id="A0A418WRV1"/>
<dbReference type="InterPro" id="IPR007044">
    <property type="entry name" value="Cyclodeamin/CycHdrlase"/>
</dbReference>